<sequence>IKRRKLEGKKPKGTSKESSDDGFLKKTVKPDFPIANIYPIEIDNQFCLFDLDVEQPSTANSEPTPSKPKPLPQIMLKIKRNYRE</sequence>
<comment type="caution">
    <text evidence="2">The sequence shown here is derived from an EMBL/GenBank/DDBJ whole genome shotgun (WGS) entry which is preliminary data.</text>
</comment>
<organism evidence="2 3">
    <name type="scientific">Trichonephila inaurata madagascariensis</name>
    <dbReference type="NCBI Taxonomy" id="2747483"/>
    <lineage>
        <taxon>Eukaryota</taxon>
        <taxon>Metazoa</taxon>
        <taxon>Ecdysozoa</taxon>
        <taxon>Arthropoda</taxon>
        <taxon>Chelicerata</taxon>
        <taxon>Arachnida</taxon>
        <taxon>Araneae</taxon>
        <taxon>Araneomorphae</taxon>
        <taxon>Entelegynae</taxon>
        <taxon>Araneoidea</taxon>
        <taxon>Nephilidae</taxon>
        <taxon>Trichonephila</taxon>
        <taxon>Trichonephila inaurata</taxon>
    </lineage>
</organism>
<keyword evidence="3" id="KW-1185">Reference proteome</keyword>
<evidence type="ECO:0000313" key="2">
    <source>
        <dbReference type="EMBL" id="GFY57069.1"/>
    </source>
</evidence>
<protein>
    <submittedName>
        <fullName evidence="2">Uncharacterized protein</fullName>
    </submittedName>
</protein>
<dbReference type="EMBL" id="BMAV01011299">
    <property type="protein sequence ID" value="GFY57069.1"/>
    <property type="molecule type" value="Genomic_DNA"/>
</dbReference>
<feature type="compositionally biased region" description="Basic and acidic residues" evidence="1">
    <location>
        <begin position="8"/>
        <end position="24"/>
    </location>
</feature>
<feature type="non-terminal residue" evidence="2">
    <location>
        <position position="1"/>
    </location>
</feature>
<feature type="region of interest" description="Disordered" evidence="1">
    <location>
        <begin position="1"/>
        <end position="27"/>
    </location>
</feature>
<evidence type="ECO:0000256" key="1">
    <source>
        <dbReference type="SAM" id="MobiDB-lite"/>
    </source>
</evidence>
<gene>
    <name evidence="2" type="ORF">TNIN_97131</name>
</gene>
<evidence type="ECO:0000313" key="3">
    <source>
        <dbReference type="Proteomes" id="UP000886998"/>
    </source>
</evidence>
<accession>A0A8X6XPG6</accession>
<dbReference type="AlphaFoldDB" id="A0A8X6XPG6"/>
<proteinExistence type="predicted"/>
<reference evidence="2" key="1">
    <citation type="submission" date="2020-08" db="EMBL/GenBank/DDBJ databases">
        <title>Multicomponent nature underlies the extraordinary mechanical properties of spider dragline silk.</title>
        <authorList>
            <person name="Kono N."/>
            <person name="Nakamura H."/>
            <person name="Mori M."/>
            <person name="Yoshida Y."/>
            <person name="Ohtoshi R."/>
            <person name="Malay A.D."/>
            <person name="Moran D.A.P."/>
            <person name="Tomita M."/>
            <person name="Numata K."/>
            <person name="Arakawa K."/>
        </authorList>
    </citation>
    <scope>NUCLEOTIDE SEQUENCE</scope>
</reference>
<name>A0A8X6XPG6_9ARAC</name>
<feature type="region of interest" description="Disordered" evidence="1">
    <location>
        <begin position="56"/>
        <end position="84"/>
    </location>
</feature>
<dbReference type="Proteomes" id="UP000886998">
    <property type="component" value="Unassembled WGS sequence"/>
</dbReference>